<dbReference type="InterPro" id="IPR036390">
    <property type="entry name" value="WH_DNA-bd_sf"/>
</dbReference>
<dbReference type="AlphaFoldDB" id="A0A4R6VS63"/>
<proteinExistence type="predicted"/>
<dbReference type="PROSITE" id="PS51118">
    <property type="entry name" value="HTH_HXLR"/>
    <property type="match status" value="1"/>
</dbReference>
<name>A0A4R6VS63_9HYPH</name>
<dbReference type="OrthoDB" id="9800350at2"/>
<evidence type="ECO:0000256" key="2">
    <source>
        <dbReference type="ARBA" id="ARBA00023125"/>
    </source>
</evidence>
<evidence type="ECO:0000313" key="5">
    <source>
        <dbReference type="EMBL" id="TDQ66863.1"/>
    </source>
</evidence>
<keyword evidence="2" id="KW-0238">DNA-binding</keyword>
<sequence length="118" mass="13556">MKIDPPELYADDVLSCPVAAAVQTFSGKWKPILLHMLAERKMHFAQISRALPKASKKVLTEQLRELEADGLITRTPTDERRVRVIYAMSENGKQLAPILLQLYRWEKLRRVEELNEAA</sequence>
<dbReference type="RefSeq" id="WP_133571521.1">
    <property type="nucleotide sequence ID" value="NZ_SNYR01000001.1"/>
</dbReference>
<comment type="caution">
    <text evidence="5">The sequence shown here is derived from an EMBL/GenBank/DDBJ whole genome shotgun (WGS) entry which is preliminary data.</text>
</comment>
<accession>A0A4R6VS63</accession>
<reference evidence="5 6" key="1">
    <citation type="submission" date="2019-03" db="EMBL/GenBank/DDBJ databases">
        <title>Genomic Encyclopedia of Type Strains, Phase III (KMG-III): the genomes of soil and plant-associated and newly described type strains.</title>
        <authorList>
            <person name="Whitman W."/>
        </authorList>
    </citation>
    <scope>NUCLEOTIDE SEQUENCE [LARGE SCALE GENOMIC DNA]</scope>
    <source>
        <strain evidence="5 6">CGMCC 1.7002</strain>
    </source>
</reference>
<evidence type="ECO:0000313" key="6">
    <source>
        <dbReference type="Proteomes" id="UP000295391"/>
    </source>
</evidence>
<dbReference type="PANTHER" id="PTHR33204:SF29">
    <property type="entry name" value="TRANSCRIPTIONAL REGULATOR"/>
    <property type="match status" value="1"/>
</dbReference>
<keyword evidence="6" id="KW-1185">Reference proteome</keyword>
<dbReference type="InterPro" id="IPR036388">
    <property type="entry name" value="WH-like_DNA-bd_sf"/>
</dbReference>
<protein>
    <submittedName>
        <fullName evidence="5">HxlR family transcriptional regulator</fullName>
    </submittedName>
</protein>
<evidence type="ECO:0000259" key="4">
    <source>
        <dbReference type="PROSITE" id="PS51118"/>
    </source>
</evidence>
<dbReference type="SUPFAM" id="SSF46785">
    <property type="entry name" value="Winged helix' DNA-binding domain"/>
    <property type="match status" value="1"/>
</dbReference>
<keyword evidence="1" id="KW-0805">Transcription regulation</keyword>
<dbReference type="EMBL" id="SNYR01000001">
    <property type="protein sequence ID" value="TDQ66863.1"/>
    <property type="molecule type" value="Genomic_DNA"/>
</dbReference>
<evidence type="ECO:0000256" key="1">
    <source>
        <dbReference type="ARBA" id="ARBA00023015"/>
    </source>
</evidence>
<dbReference type="Gene3D" id="1.10.10.10">
    <property type="entry name" value="Winged helix-like DNA-binding domain superfamily/Winged helix DNA-binding domain"/>
    <property type="match status" value="1"/>
</dbReference>
<dbReference type="Proteomes" id="UP000295391">
    <property type="component" value="Unassembled WGS sequence"/>
</dbReference>
<keyword evidence="3" id="KW-0804">Transcription</keyword>
<gene>
    <name evidence="5" type="ORF">ATL17_0869</name>
</gene>
<evidence type="ECO:0000256" key="3">
    <source>
        <dbReference type="ARBA" id="ARBA00023163"/>
    </source>
</evidence>
<dbReference type="PANTHER" id="PTHR33204">
    <property type="entry name" value="TRANSCRIPTIONAL REGULATOR, MARR FAMILY"/>
    <property type="match status" value="1"/>
</dbReference>
<dbReference type="InterPro" id="IPR002577">
    <property type="entry name" value="HTH_HxlR"/>
</dbReference>
<dbReference type="Pfam" id="PF01638">
    <property type="entry name" value="HxlR"/>
    <property type="match status" value="1"/>
</dbReference>
<feature type="domain" description="HTH hxlR-type" evidence="4">
    <location>
        <begin position="16"/>
        <end position="114"/>
    </location>
</feature>
<organism evidence="5 6">
    <name type="scientific">Maritalea mobilis</name>
    <dbReference type="NCBI Taxonomy" id="483324"/>
    <lineage>
        <taxon>Bacteria</taxon>
        <taxon>Pseudomonadati</taxon>
        <taxon>Pseudomonadota</taxon>
        <taxon>Alphaproteobacteria</taxon>
        <taxon>Hyphomicrobiales</taxon>
        <taxon>Devosiaceae</taxon>
        <taxon>Maritalea</taxon>
    </lineage>
</organism>
<dbReference type="GO" id="GO:0003677">
    <property type="term" value="F:DNA binding"/>
    <property type="evidence" value="ECO:0007669"/>
    <property type="project" value="UniProtKB-KW"/>
</dbReference>